<dbReference type="OrthoDB" id="9759607at2"/>
<feature type="domain" description="PAC" evidence="2">
    <location>
        <begin position="265"/>
        <end position="316"/>
    </location>
</feature>
<dbReference type="SUPFAM" id="SSF55781">
    <property type="entry name" value="GAF domain-like"/>
    <property type="match status" value="1"/>
</dbReference>
<proteinExistence type="predicted"/>
<keyword evidence="6" id="KW-1185">Reference proteome</keyword>
<evidence type="ECO:0000259" key="3">
    <source>
        <dbReference type="PROSITE" id="PS50883"/>
    </source>
</evidence>
<dbReference type="CDD" id="cd01948">
    <property type="entry name" value="EAL"/>
    <property type="match status" value="1"/>
</dbReference>
<dbReference type="FunFam" id="3.20.20.450:FF:000001">
    <property type="entry name" value="Cyclic di-GMP phosphodiesterase yahA"/>
    <property type="match status" value="1"/>
</dbReference>
<dbReference type="SUPFAM" id="SSF141868">
    <property type="entry name" value="EAL domain-like"/>
    <property type="match status" value="1"/>
</dbReference>
<dbReference type="InterPro" id="IPR000014">
    <property type="entry name" value="PAS"/>
</dbReference>
<dbReference type="Gene3D" id="3.30.450.40">
    <property type="match status" value="1"/>
</dbReference>
<dbReference type="SMART" id="SM00267">
    <property type="entry name" value="GGDEF"/>
    <property type="match status" value="1"/>
</dbReference>
<dbReference type="Gene3D" id="3.30.70.270">
    <property type="match status" value="1"/>
</dbReference>
<dbReference type="Gene3D" id="3.30.450.20">
    <property type="entry name" value="PAS domain"/>
    <property type="match status" value="2"/>
</dbReference>
<dbReference type="SUPFAM" id="SSF55785">
    <property type="entry name" value="PYP-like sensor domain (PAS domain)"/>
    <property type="match status" value="2"/>
</dbReference>
<dbReference type="SMART" id="SM00091">
    <property type="entry name" value="PAS"/>
    <property type="match status" value="2"/>
</dbReference>
<evidence type="ECO:0000259" key="4">
    <source>
        <dbReference type="PROSITE" id="PS50887"/>
    </source>
</evidence>
<dbReference type="InterPro" id="IPR000160">
    <property type="entry name" value="GGDEF_dom"/>
</dbReference>
<dbReference type="InterPro" id="IPR035919">
    <property type="entry name" value="EAL_sf"/>
</dbReference>
<gene>
    <name evidence="5" type="ORF">EV210_104137</name>
</gene>
<dbReference type="PROSITE" id="PS50113">
    <property type="entry name" value="PAC"/>
    <property type="match status" value="1"/>
</dbReference>
<evidence type="ECO:0000313" key="5">
    <source>
        <dbReference type="EMBL" id="TCL38169.1"/>
    </source>
</evidence>
<dbReference type="PROSITE" id="PS50887">
    <property type="entry name" value="GGDEF"/>
    <property type="match status" value="1"/>
</dbReference>
<dbReference type="CDD" id="cd00130">
    <property type="entry name" value="PAS"/>
    <property type="match status" value="2"/>
</dbReference>
<dbReference type="CDD" id="cd01949">
    <property type="entry name" value="GGDEF"/>
    <property type="match status" value="1"/>
</dbReference>
<feature type="domain" description="PAS" evidence="1">
    <location>
        <begin position="192"/>
        <end position="262"/>
    </location>
</feature>
<dbReference type="InterPro" id="IPR013655">
    <property type="entry name" value="PAS_fold_3"/>
</dbReference>
<dbReference type="SMART" id="SM00086">
    <property type="entry name" value="PAC"/>
    <property type="match status" value="2"/>
</dbReference>
<dbReference type="InterPro" id="IPR043128">
    <property type="entry name" value="Rev_trsase/Diguanyl_cyclase"/>
</dbReference>
<dbReference type="SUPFAM" id="SSF55073">
    <property type="entry name" value="Nucleotide cyclase"/>
    <property type="match status" value="1"/>
</dbReference>
<dbReference type="InterPro" id="IPR001633">
    <property type="entry name" value="EAL_dom"/>
</dbReference>
<dbReference type="InterPro" id="IPR035965">
    <property type="entry name" value="PAS-like_dom_sf"/>
</dbReference>
<dbReference type="Pfam" id="PF00990">
    <property type="entry name" value="GGDEF"/>
    <property type="match status" value="1"/>
</dbReference>
<dbReference type="InterPro" id="IPR000700">
    <property type="entry name" value="PAS-assoc_C"/>
</dbReference>
<dbReference type="SMART" id="SM00052">
    <property type="entry name" value="EAL"/>
    <property type="match status" value="1"/>
</dbReference>
<accession>A0A4R1Q7P4</accession>
<dbReference type="PANTHER" id="PTHR44757:SF2">
    <property type="entry name" value="BIOFILM ARCHITECTURE MAINTENANCE PROTEIN MBAA"/>
    <property type="match status" value="1"/>
</dbReference>
<name>A0A4R1Q7P4_9FIRM</name>
<reference evidence="5 6" key="1">
    <citation type="submission" date="2019-03" db="EMBL/GenBank/DDBJ databases">
        <title>Genomic Encyclopedia of Type Strains, Phase IV (KMG-IV): sequencing the most valuable type-strain genomes for metagenomic binning, comparative biology and taxonomic classification.</title>
        <authorList>
            <person name="Goeker M."/>
        </authorList>
    </citation>
    <scope>NUCLEOTIDE SEQUENCE [LARGE SCALE GENOMIC DNA]</scope>
    <source>
        <strain evidence="5 6">DSM 15969</strain>
    </source>
</reference>
<organism evidence="5 6">
    <name type="scientific">Anaerospora hongkongensis</name>
    <dbReference type="NCBI Taxonomy" id="244830"/>
    <lineage>
        <taxon>Bacteria</taxon>
        <taxon>Bacillati</taxon>
        <taxon>Bacillota</taxon>
        <taxon>Negativicutes</taxon>
        <taxon>Selenomonadales</taxon>
        <taxon>Sporomusaceae</taxon>
        <taxon>Anaerospora</taxon>
    </lineage>
</organism>
<dbReference type="PANTHER" id="PTHR44757">
    <property type="entry name" value="DIGUANYLATE CYCLASE DGCP"/>
    <property type="match status" value="1"/>
</dbReference>
<evidence type="ECO:0000259" key="1">
    <source>
        <dbReference type="PROSITE" id="PS50112"/>
    </source>
</evidence>
<dbReference type="AlphaFoldDB" id="A0A4R1Q7P4"/>
<dbReference type="NCBIfam" id="TIGR00254">
    <property type="entry name" value="GGDEF"/>
    <property type="match status" value="1"/>
</dbReference>
<dbReference type="InterPro" id="IPR029787">
    <property type="entry name" value="Nucleotide_cyclase"/>
</dbReference>
<dbReference type="Pfam" id="PF13185">
    <property type="entry name" value="GAF_2"/>
    <property type="match status" value="1"/>
</dbReference>
<feature type="domain" description="EAL" evidence="3">
    <location>
        <begin position="610"/>
        <end position="864"/>
    </location>
</feature>
<dbReference type="NCBIfam" id="TIGR00229">
    <property type="entry name" value="sensory_box"/>
    <property type="match status" value="2"/>
</dbReference>
<dbReference type="EMBL" id="SLUI01000004">
    <property type="protein sequence ID" value="TCL38169.1"/>
    <property type="molecule type" value="Genomic_DNA"/>
</dbReference>
<feature type="domain" description="PAS" evidence="1">
    <location>
        <begin position="310"/>
        <end position="384"/>
    </location>
</feature>
<protein>
    <submittedName>
        <fullName evidence="5">PAS domain S-box-containing protein/diguanylate cyclase (GGDEF)-like protein</fullName>
    </submittedName>
</protein>
<evidence type="ECO:0000313" key="6">
    <source>
        <dbReference type="Proteomes" id="UP000295063"/>
    </source>
</evidence>
<dbReference type="InterPro" id="IPR052155">
    <property type="entry name" value="Biofilm_reg_signaling"/>
</dbReference>
<dbReference type="Proteomes" id="UP000295063">
    <property type="component" value="Unassembled WGS sequence"/>
</dbReference>
<sequence length="868" mass="98301">MKKLDKRYYRKPLLKRASCKTSAAILYQSALGLLNRLEMNVLLELIVKRAANLLDTPNGYYNSVDLDRQLMVRKAGIGIYQDDINRTMGIQQGLIKQTLQTGKAAIIDDYSAWEERLHDPFFDKIRAEMQIPIIIDSVIVGVLGLSFTEAGRRFAGCDIALFEQFSTIAAIAIDNAMLYAMAKQEFEEREKTQAHLLDITENMHDIISKVNQEGIVEYITSSCEKATGHAAGALCGTYFWDYVHPDDRETIRETFFSFLTSGEPGVYCHRILSASGREIWLESVGERIFENGKVMGAVFASRDVTDRMQVQANYQAIFGLVNDGIVLYDLETLHVLEANNKVCEFLGLSKDEVLKMNAESLGSGEFPYDSSQIQTWFQKAIAGERPLFEWKIKNGQGRHVDVEVNLKQVNITNKSYIMAVVRDISDRRAATEKIYRLANYDALTGLPNKRLFEDRLSIALAHAKRNGEKLAVLYLDLDRFKTINDSLGHDTGDELLQKVAGRLQMCVRDDDTICHQGGDKFIILLTDIPKVSDLPQIIGKFHLALATPLISKETEIRLTSSIGVSCFPDNGHSPEILIRNSELAMYYAKDSGRNNHQFFTESLNEGIAERLSIESSLRLALERNEFLLYYQPQIDIRTNEFIGVEALIRWNHPQKGMISPAKFIPVAEETGMIIPIGEWVIHEVCRQHNIWLDIGLPAIQIALNLSAIQFRQKQFPTVIADIIKKYNVNPSYLEIELTEGIVMGDDDGAIEEMHALKKLGLNLSIDDFGTGYSSLRYLCQFPIDKLKIDQSFVREMNADSTQLAIIKTIITLARQLRLRVLAEGVESKEELEQLKKCGCEEVQGYYFSPPLPAGQFVEWFEKWKLQNI</sequence>
<dbReference type="SMART" id="SM00065">
    <property type="entry name" value="GAF"/>
    <property type="match status" value="1"/>
</dbReference>
<dbReference type="InterPro" id="IPR001610">
    <property type="entry name" value="PAC"/>
</dbReference>
<dbReference type="Pfam" id="PF00563">
    <property type="entry name" value="EAL"/>
    <property type="match status" value="1"/>
</dbReference>
<comment type="caution">
    <text evidence="5">The sequence shown here is derived from an EMBL/GenBank/DDBJ whole genome shotgun (WGS) entry which is preliminary data.</text>
</comment>
<dbReference type="InterPro" id="IPR003018">
    <property type="entry name" value="GAF"/>
</dbReference>
<dbReference type="Pfam" id="PF08447">
    <property type="entry name" value="PAS_3"/>
    <property type="match status" value="1"/>
</dbReference>
<dbReference type="RefSeq" id="WP_132077738.1">
    <property type="nucleotide sequence ID" value="NZ_SLUI01000004.1"/>
</dbReference>
<dbReference type="PROSITE" id="PS50883">
    <property type="entry name" value="EAL"/>
    <property type="match status" value="1"/>
</dbReference>
<dbReference type="Gene3D" id="3.20.20.450">
    <property type="entry name" value="EAL domain"/>
    <property type="match status" value="1"/>
</dbReference>
<feature type="domain" description="GGDEF" evidence="4">
    <location>
        <begin position="468"/>
        <end position="601"/>
    </location>
</feature>
<evidence type="ECO:0000259" key="2">
    <source>
        <dbReference type="PROSITE" id="PS50113"/>
    </source>
</evidence>
<dbReference type="InterPro" id="IPR029016">
    <property type="entry name" value="GAF-like_dom_sf"/>
</dbReference>
<dbReference type="Pfam" id="PF13426">
    <property type="entry name" value="PAS_9"/>
    <property type="match status" value="1"/>
</dbReference>
<dbReference type="PROSITE" id="PS50112">
    <property type="entry name" value="PAS"/>
    <property type="match status" value="2"/>
</dbReference>